<feature type="domain" description="2Fe-2S ferredoxin-type" evidence="3">
    <location>
        <begin position="476"/>
        <end position="560"/>
    </location>
</feature>
<dbReference type="Gene3D" id="3.40.50.80">
    <property type="entry name" value="Nucleotide-binding domain of ferredoxin-NADP reductase (FNR) module"/>
    <property type="match status" value="1"/>
</dbReference>
<dbReference type="GeneID" id="72064213"/>
<dbReference type="InterPro" id="IPR005163">
    <property type="entry name" value="Tri_helical_YiiM-like"/>
</dbReference>
<dbReference type="PROSITE" id="PS51384">
    <property type="entry name" value="FAD_FR"/>
    <property type="match status" value="1"/>
</dbReference>
<dbReference type="GO" id="GO:0030151">
    <property type="term" value="F:molybdenum ion binding"/>
    <property type="evidence" value="ECO:0007669"/>
    <property type="project" value="InterPro"/>
</dbReference>
<keyword evidence="1" id="KW-0479">Metal-binding</keyword>
<dbReference type="InterPro" id="IPR017927">
    <property type="entry name" value="FAD-bd_FR_type"/>
</dbReference>
<keyword evidence="1" id="KW-0001">2Fe-2S</keyword>
<dbReference type="PROSITE" id="PS51340">
    <property type="entry name" value="MOSC"/>
    <property type="match status" value="1"/>
</dbReference>
<keyword evidence="2" id="KW-0411">Iron-sulfur</keyword>
<dbReference type="PROSITE" id="PS00197">
    <property type="entry name" value="2FE2S_FER_1"/>
    <property type="match status" value="1"/>
</dbReference>
<dbReference type="Pfam" id="PF03473">
    <property type="entry name" value="MOSC"/>
    <property type="match status" value="1"/>
</dbReference>
<dbReference type="GO" id="GO:0030170">
    <property type="term" value="F:pyridoxal phosphate binding"/>
    <property type="evidence" value="ECO:0007669"/>
    <property type="project" value="InterPro"/>
</dbReference>
<dbReference type="Gene3D" id="2.40.30.10">
    <property type="entry name" value="Translation factors"/>
    <property type="match status" value="1"/>
</dbReference>
<protein>
    <submittedName>
        <fullName evidence="6">Uncharacterized protein</fullName>
    </submittedName>
</protein>
<feature type="domain" description="MOSC" evidence="4">
    <location>
        <begin position="41"/>
        <end position="178"/>
    </location>
</feature>
<evidence type="ECO:0000259" key="4">
    <source>
        <dbReference type="PROSITE" id="PS51340"/>
    </source>
</evidence>
<proteinExistence type="predicted"/>
<dbReference type="CDD" id="cd00207">
    <property type="entry name" value="fer2"/>
    <property type="match status" value="1"/>
</dbReference>
<dbReference type="Gene3D" id="2.40.33.20">
    <property type="entry name" value="PK beta-barrel domain-like"/>
    <property type="match status" value="1"/>
</dbReference>
<gene>
    <name evidence="6" type="ORF">JDV02_002252</name>
</gene>
<dbReference type="Gene3D" id="3.10.20.30">
    <property type="match status" value="1"/>
</dbReference>
<dbReference type="InterPro" id="IPR001041">
    <property type="entry name" value="2Fe-2S_ferredoxin-type"/>
</dbReference>
<dbReference type="PANTHER" id="PTHR30212">
    <property type="entry name" value="PROTEIN YIIM"/>
    <property type="match status" value="1"/>
</dbReference>
<evidence type="ECO:0000313" key="6">
    <source>
        <dbReference type="EMBL" id="UNI15746.1"/>
    </source>
</evidence>
<keyword evidence="1" id="KW-0408">Iron</keyword>
<dbReference type="GO" id="GO:0016491">
    <property type="term" value="F:oxidoreductase activity"/>
    <property type="evidence" value="ECO:0007669"/>
    <property type="project" value="InterPro"/>
</dbReference>
<dbReference type="PROSITE" id="PS51085">
    <property type="entry name" value="2FE2S_FER_2"/>
    <property type="match status" value="1"/>
</dbReference>
<keyword evidence="7" id="KW-1185">Reference proteome</keyword>
<evidence type="ECO:0000256" key="2">
    <source>
        <dbReference type="ARBA" id="ARBA00023014"/>
    </source>
</evidence>
<dbReference type="InterPro" id="IPR011037">
    <property type="entry name" value="Pyrv_Knase-like_insert_dom_sf"/>
</dbReference>
<dbReference type="Pfam" id="PF00111">
    <property type="entry name" value="Fer2"/>
    <property type="match status" value="1"/>
</dbReference>
<dbReference type="InterPro" id="IPR052353">
    <property type="entry name" value="Benzoxazolinone_Detox_Enz"/>
</dbReference>
<evidence type="ECO:0000259" key="3">
    <source>
        <dbReference type="PROSITE" id="PS51085"/>
    </source>
</evidence>
<dbReference type="EMBL" id="CP086355">
    <property type="protein sequence ID" value="UNI15746.1"/>
    <property type="molecule type" value="Genomic_DNA"/>
</dbReference>
<dbReference type="Pfam" id="PF03475">
    <property type="entry name" value="YiiM_3-alpha"/>
    <property type="match status" value="1"/>
</dbReference>
<dbReference type="InterPro" id="IPR006058">
    <property type="entry name" value="2Fe2S_fd_BS"/>
</dbReference>
<reference evidence="6" key="1">
    <citation type="submission" date="2021-11" db="EMBL/GenBank/DDBJ databases">
        <title>Purpureocillium_takamizusanense_genome.</title>
        <authorList>
            <person name="Nguyen N.-H."/>
        </authorList>
    </citation>
    <scope>NUCLEOTIDE SEQUENCE</scope>
    <source>
        <strain evidence="6">PT3</strain>
    </source>
</reference>
<dbReference type="GO" id="GO:0051537">
    <property type="term" value="F:2 iron, 2 sulfur cluster binding"/>
    <property type="evidence" value="ECO:0007669"/>
    <property type="project" value="UniProtKB-KW"/>
</dbReference>
<dbReference type="PRINTS" id="PR00409">
    <property type="entry name" value="PHDIOXRDTASE"/>
</dbReference>
<dbReference type="SUPFAM" id="SSF63380">
    <property type="entry name" value="Riboflavin synthase domain-like"/>
    <property type="match status" value="1"/>
</dbReference>
<dbReference type="OrthoDB" id="5390at2759"/>
<dbReference type="Proteomes" id="UP000829364">
    <property type="component" value="Chromosome 2"/>
</dbReference>
<dbReference type="KEGG" id="ptkz:JDV02_002252"/>
<accession>A0A9Q8QAM2</accession>
<dbReference type="InterPro" id="IPR001433">
    <property type="entry name" value="OxRdtase_FAD/NAD-bd"/>
</dbReference>
<sequence>MTVPATVSLTDPFEVDTLLEIRTSAMKKMAGLNVQSGIDKKLCPGPMKVGKLGLEGDEHDPTFHGGPDKAILGYCSSHYAGWQRSYPERRDRFVPGGFGENFVTARMNERNVCIGDVVSVGPELVLQVSLPRQPCFKLNHRFSLKNFAPLTYQTSRTGWYYRVVREGVVRAGDQIRLVERPWPQWTVERVQEYLHRVTDDLDMNRQLAAVDALGEESRGQFRKRVAKAMRKAARAAAAAAGEDDDTWRDFRITARSMETSRVVSLMLEAVVPDPDPELLPLPGSHARIKLPNGLVRSYSLVAGGDSLSKVSDRFELGVALDAHSRGGSRYLHEKARVGDVVQVGRITAGMGFAKAASNHCFVAGGIGITAFLALIRRVDKIHLNYKLHYAVRSADEMPYRDRLEPYRHNIVIYDKSRGERMDVAQIVKGLMWNSHLYVCGPNRMMEAAKAAVEEAGISPGEVHYEAFAADISGDPFEVEVTGSKKSQVLAVGEDESLLEVLRREMPDFPSSCEVGNCGTCKITVRSGRVDHRGSALLPEEQETSMLACVSRGIGRIAIEV</sequence>
<dbReference type="InterPro" id="IPR012675">
    <property type="entry name" value="Beta-grasp_dom_sf"/>
</dbReference>
<dbReference type="PANTHER" id="PTHR30212:SF2">
    <property type="entry name" value="PROTEIN YIIM"/>
    <property type="match status" value="1"/>
</dbReference>
<dbReference type="SUPFAM" id="SSF50800">
    <property type="entry name" value="PK beta-barrel domain-like"/>
    <property type="match status" value="1"/>
</dbReference>
<dbReference type="InterPro" id="IPR039261">
    <property type="entry name" value="FNR_nucleotide-bd"/>
</dbReference>
<dbReference type="InterPro" id="IPR005302">
    <property type="entry name" value="MoCF_Sase_C"/>
</dbReference>
<dbReference type="SUPFAM" id="SSF52343">
    <property type="entry name" value="Ferredoxin reductase-like, C-terminal NADP-linked domain"/>
    <property type="match status" value="1"/>
</dbReference>
<dbReference type="InterPro" id="IPR017938">
    <property type="entry name" value="Riboflavin_synthase-like_b-brl"/>
</dbReference>
<dbReference type="AlphaFoldDB" id="A0A9Q8QAM2"/>
<feature type="domain" description="FAD-binding FR-type" evidence="5">
    <location>
        <begin position="245"/>
        <end position="354"/>
    </location>
</feature>
<organism evidence="6 7">
    <name type="scientific">Purpureocillium takamizusanense</name>
    <dbReference type="NCBI Taxonomy" id="2060973"/>
    <lineage>
        <taxon>Eukaryota</taxon>
        <taxon>Fungi</taxon>
        <taxon>Dikarya</taxon>
        <taxon>Ascomycota</taxon>
        <taxon>Pezizomycotina</taxon>
        <taxon>Sordariomycetes</taxon>
        <taxon>Hypocreomycetidae</taxon>
        <taxon>Hypocreales</taxon>
        <taxon>Ophiocordycipitaceae</taxon>
        <taxon>Purpureocillium</taxon>
    </lineage>
</organism>
<dbReference type="RefSeq" id="XP_047839227.1">
    <property type="nucleotide sequence ID" value="XM_047983257.1"/>
</dbReference>
<evidence type="ECO:0000256" key="1">
    <source>
        <dbReference type="ARBA" id="ARBA00022714"/>
    </source>
</evidence>
<dbReference type="CDD" id="cd06185">
    <property type="entry name" value="PDR_like"/>
    <property type="match status" value="1"/>
</dbReference>
<dbReference type="Pfam" id="PF00175">
    <property type="entry name" value="NAD_binding_1"/>
    <property type="match status" value="1"/>
</dbReference>
<dbReference type="InterPro" id="IPR036010">
    <property type="entry name" value="2Fe-2S_ferredoxin-like_sf"/>
</dbReference>
<dbReference type="SUPFAM" id="SSF54292">
    <property type="entry name" value="2Fe-2S ferredoxin-like"/>
    <property type="match status" value="1"/>
</dbReference>
<name>A0A9Q8QAM2_9HYPO</name>
<evidence type="ECO:0000259" key="5">
    <source>
        <dbReference type="PROSITE" id="PS51384"/>
    </source>
</evidence>
<evidence type="ECO:0000313" key="7">
    <source>
        <dbReference type="Proteomes" id="UP000829364"/>
    </source>
</evidence>